<protein>
    <submittedName>
        <fullName evidence="1">Uncharacterized protein</fullName>
    </submittedName>
</protein>
<organism evidence="1 2">
    <name type="scientific">Hibiscus sabdariffa</name>
    <name type="common">roselle</name>
    <dbReference type="NCBI Taxonomy" id="183260"/>
    <lineage>
        <taxon>Eukaryota</taxon>
        <taxon>Viridiplantae</taxon>
        <taxon>Streptophyta</taxon>
        <taxon>Embryophyta</taxon>
        <taxon>Tracheophyta</taxon>
        <taxon>Spermatophyta</taxon>
        <taxon>Magnoliopsida</taxon>
        <taxon>eudicotyledons</taxon>
        <taxon>Gunneridae</taxon>
        <taxon>Pentapetalae</taxon>
        <taxon>rosids</taxon>
        <taxon>malvids</taxon>
        <taxon>Malvales</taxon>
        <taxon>Malvaceae</taxon>
        <taxon>Malvoideae</taxon>
        <taxon>Hibiscus</taxon>
    </lineage>
</organism>
<dbReference type="Proteomes" id="UP001396334">
    <property type="component" value="Unassembled WGS sequence"/>
</dbReference>
<reference evidence="1 2" key="1">
    <citation type="journal article" date="2024" name="G3 (Bethesda)">
        <title>Genome assembly of Hibiscus sabdariffa L. provides insights into metabolisms of medicinal natural products.</title>
        <authorList>
            <person name="Kim T."/>
        </authorList>
    </citation>
    <scope>NUCLEOTIDE SEQUENCE [LARGE SCALE GENOMIC DNA]</scope>
    <source>
        <strain evidence="1">TK-2024</strain>
        <tissue evidence="1">Old leaves</tissue>
    </source>
</reference>
<evidence type="ECO:0000313" key="1">
    <source>
        <dbReference type="EMBL" id="KAK9016567.1"/>
    </source>
</evidence>
<accession>A0ABR2RV41</accession>
<evidence type="ECO:0000313" key="2">
    <source>
        <dbReference type="Proteomes" id="UP001396334"/>
    </source>
</evidence>
<gene>
    <name evidence="1" type="ORF">V6N11_079062</name>
</gene>
<keyword evidence="2" id="KW-1185">Reference proteome</keyword>
<comment type="caution">
    <text evidence="1">The sequence shown here is derived from an EMBL/GenBank/DDBJ whole genome shotgun (WGS) entry which is preliminary data.</text>
</comment>
<proteinExistence type="predicted"/>
<sequence>MEKTLIHKRRFAGHENIYLRPENCDIEFNFSLWLNLDRAVLNEELPTKGKVSYPSDLVSICSSESSSRVQSFQQGVNEVHCGDVQEPADFEKSHSLEVEGEISAGKRKLEVTPEVEFLNVGFISKANTYERRLWDIAGLEGVGGVLGADVHDYSVGAMNYINFNADAGAPSWNLNVPISRASVETYTSNDSAHVEEMENVQVDDALCEMVSRDNNNFSWAEGVDRAMNAKNGWIGVALDPALESNNLDFFPEFKDTRNRKKFASLFDLQDKDRIDEAR</sequence>
<dbReference type="EMBL" id="JBBPBN010000020">
    <property type="protein sequence ID" value="KAK9016567.1"/>
    <property type="molecule type" value="Genomic_DNA"/>
</dbReference>
<name>A0ABR2RV41_9ROSI</name>